<keyword evidence="7" id="KW-0482">Metalloprotease</keyword>
<dbReference type="PANTHER" id="PTHR47466:SF1">
    <property type="entry name" value="METALLOPROTEASE MEP1 (AFU_ORTHOLOGUE AFUA_1G07730)-RELATED"/>
    <property type="match status" value="1"/>
</dbReference>
<evidence type="ECO:0000256" key="3">
    <source>
        <dbReference type="ARBA" id="ARBA00022723"/>
    </source>
</evidence>
<proteinExistence type="inferred from homology"/>
<feature type="domain" description="Peptidase M43 pregnancy-associated plasma-A" evidence="9">
    <location>
        <begin position="83"/>
        <end position="129"/>
    </location>
</feature>
<keyword evidence="3" id="KW-0479">Metal-binding</keyword>
<dbReference type="SUPFAM" id="SSF55486">
    <property type="entry name" value="Metalloproteases ('zincins'), catalytic domain"/>
    <property type="match status" value="1"/>
</dbReference>
<evidence type="ECO:0000256" key="2">
    <source>
        <dbReference type="ARBA" id="ARBA00022670"/>
    </source>
</evidence>
<accession>A0ABS1KXL5</accession>
<evidence type="ECO:0000256" key="8">
    <source>
        <dbReference type="ARBA" id="ARBA00023157"/>
    </source>
</evidence>
<keyword evidence="5" id="KW-0378">Hydrolase</keyword>
<evidence type="ECO:0000259" key="9">
    <source>
        <dbReference type="Pfam" id="PF05572"/>
    </source>
</evidence>
<dbReference type="EMBL" id="JAERRB010000009">
    <property type="protein sequence ID" value="MBL0744144.1"/>
    <property type="molecule type" value="Genomic_DNA"/>
</dbReference>
<evidence type="ECO:0000256" key="7">
    <source>
        <dbReference type="ARBA" id="ARBA00023049"/>
    </source>
</evidence>
<dbReference type="InterPro" id="IPR024079">
    <property type="entry name" value="MetalloPept_cat_dom_sf"/>
</dbReference>
<evidence type="ECO:0000256" key="1">
    <source>
        <dbReference type="ARBA" id="ARBA00008721"/>
    </source>
</evidence>
<keyword evidence="8" id="KW-1015">Disulfide bond</keyword>
<sequence>MELSRGIGLSRDLKIDGQGKTEKDGQALRILHSEHYLNIWVCDIHGFYGYAIPAGLGERISHERDGVVIRYDVFGRIERDTFAFGRTATHEVGHWLDLQHIWGGCFPDNPCCSACTDDDGLVDTPIQDRCNEGKVQL</sequence>
<keyword evidence="11" id="KW-1185">Reference proteome</keyword>
<protein>
    <recommendedName>
        <fullName evidence="9">Peptidase M43 pregnancy-associated plasma-A domain-containing protein</fullName>
    </recommendedName>
</protein>
<keyword evidence="6" id="KW-0862">Zinc</keyword>
<evidence type="ECO:0000256" key="6">
    <source>
        <dbReference type="ARBA" id="ARBA00022833"/>
    </source>
</evidence>
<evidence type="ECO:0000313" key="10">
    <source>
        <dbReference type="EMBL" id="MBL0744144.1"/>
    </source>
</evidence>
<dbReference type="Pfam" id="PF05572">
    <property type="entry name" value="Peptidase_M43"/>
    <property type="match status" value="1"/>
</dbReference>
<organism evidence="10 11">
    <name type="scientific">Chryseolinea lacunae</name>
    <dbReference type="NCBI Taxonomy" id="2801331"/>
    <lineage>
        <taxon>Bacteria</taxon>
        <taxon>Pseudomonadati</taxon>
        <taxon>Bacteroidota</taxon>
        <taxon>Cytophagia</taxon>
        <taxon>Cytophagales</taxon>
        <taxon>Fulvivirgaceae</taxon>
        <taxon>Chryseolinea</taxon>
    </lineage>
</organism>
<comment type="caution">
    <text evidence="10">The sequence shown here is derived from an EMBL/GenBank/DDBJ whole genome shotgun (WGS) entry which is preliminary data.</text>
</comment>
<evidence type="ECO:0000313" key="11">
    <source>
        <dbReference type="Proteomes" id="UP000613030"/>
    </source>
</evidence>
<evidence type="ECO:0000256" key="5">
    <source>
        <dbReference type="ARBA" id="ARBA00022801"/>
    </source>
</evidence>
<keyword evidence="4" id="KW-0732">Signal</keyword>
<dbReference type="Proteomes" id="UP000613030">
    <property type="component" value="Unassembled WGS sequence"/>
</dbReference>
<comment type="similarity">
    <text evidence="1">Belongs to the peptidase M43B family.</text>
</comment>
<evidence type="ECO:0000256" key="4">
    <source>
        <dbReference type="ARBA" id="ARBA00022729"/>
    </source>
</evidence>
<dbReference type="InterPro" id="IPR008754">
    <property type="entry name" value="Peptidase_M43"/>
</dbReference>
<keyword evidence="2" id="KW-0645">Protease</keyword>
<dbReference type="PANTHER" id="PTHR47466">
    <property type="match status" value="1"/>
</dbReference>
<gene>
    <name evidence="10" type="ORF">JI741_23130</name>
</gene>
<dbReference type="Gene3D" id="3.40.390.10">
    <property type="entry name" value="Collagenase (Catalytic Domain)"/>
    <property type="match status" value="1"/>
</dbReference>
<reference evidence="10 11" key="1">
    <citation type="submission" date="2021-01" db="EMBL/GenBank/DDBJ databases">
        <title>Chryseolinea sp. Jin1 Genome sequencing and assembly.</title>
        <authorList>
            <person name="Kim I."/>
        </authorList>
    </citation>
    <scope>NUCLEOTIDE SEQUENCE [LARGE SCALE GENOMIC DNA]</scope>
    <source>
        <strain evidence="10 11">Jin1</strain>
    </source>
</reference>
<name>A0ABS1KXL5_9BACT</name>